<evidence type="ECO:0000256" key="3">
    <source>
        <dbReference type="SAM" id="Phobius"/>
    </source>
</evidence>
<dbReference type="Proteomes" id="UP000887568">
    <property type="component" value="Unplaced"/>
</dbReference>
<dbReference type="InterPro" id="IPR016035">
    <property type="entry name" value="Acyl_Trfase/lysoPLipase"/>
</dbReference>
<keyword evidence="6" id="KW-1185">Reference proteome</keyword>
<feature type="active site" description="Proton acceptor" evidence="2">
    <location>
        <position position="158"/>
    </location>
</feature>
<evidence type="ECO:0000256" key="1">
    <source>
        <dbReference type="ARBA" id="ARBA00023098"/>
    </source>
</evidence>
<sequence length="557" mass="63563">MSMDLAFSGCGFLGIYHIGVASCFKEHAPNLIRNINGASAGALVACCIVADIDFGKATDNVLRLVQKARSRLLGPFHPFFDLHGYMNERMHKVLPDNIHELAAGRLHISLTRVWDKTNVIVSDFKSKEEVIEAVLCSAFVPFYSGMIPPTFRGTRYWDGGLSNNCPVLSPDTVTICPFSGEFDICPSSQEFGDYLRCTSANLNVHVTSTNFWRLSRALYPPEPEKLRKLCQQGYDDTLRYLQSHAVIPCNRHLSLSRSPSCSGLSSERRRLSEAQLSLRSTLLSRSSLQSLSSDLQLLQDILEANDNETWEDWNDDDFFEDEEECEDCKIRAEQTMLKGSLPPQVTNAIREAVMLDNTLLNYLFKFKMFKAVSFMALPYVITFETVVLFTVRFAKILPRVHHDVHHIWKQLMGLIRHMLRRTSAASLLNRLSVGDRKQFLASIADDMLYQELHGDTMLKKHSQQGHHKHHPHSWQSLPDCVLDTFDLCEDAFPESRSRSESLLYERDKYCSNLYDSFDHTVQISVEMEDVIVFHYLKESCLIDLTSSKNEELRLIDT</sequence>
<dbReference type="GO" id="GO:0016020">
    <property type="term" value="C:membrane"/>
    <property type="evidence" value="ECO:0007669"/>
    <property type="project" value="TreeGrafter"/>
</dbReference>
<dbReference type="Pfam" id="PF01734">
    <property type="entry name" value="Patatin"/>
    <property type="match status" value="1"/>
</dbReference>
<dbReference type="GO" id="GO:0004806">
    <property type="term" value="F:triacylglycerol lipase activity"/>
    <property type="evidence" value="ECO:0007669"/>
    <property type="project" value="TreeGrafter"/>
</dbReference>
<feature type="active site" description="Nucleophile" evidence="2">
    <location>
        <position position="39"/>
    </location>
</feature>
<evidence type="ECO:0000313" key="6">
    <source>
        <dbReference type="Proteomes" id="UP000887568"/>
    </source>
</evidence>
<protein>
    <recommendedName>
        <fullName evidence="4">PNPLA domain-containing protein</fullName>
    </recommendedName>
</protein>
<feature type="short sequence motif" description="GXGXXG" evidence="2">
    <location>
        <begin position="9"/>
        <end position="14"/>
    </location>
</feature>
<dbReference type="GO" id="GO:0005737">
    <property type="term" value="C:cytoplasm"/>
    <property type="evidence" value="ECO:0007669"/>
    <property type="project" value="TreeGrafter"/>
</dbReference>
<dbReference type="PANTHER" id="PTHR12406">
    <property type="entry name" value="CALCIUM-INDEPENDENT PHOSPHOLIPASE A2 IPLA2 -RELATED"/>
    <property type="match status" value="1"/>
</dbReference>
<evidence type="ECO:0000313" key="5">
    <source>
        <dbReference type="EnsemblMetazoa" id="XP_038049746.1"/>
    </source>
</evidence>
<keyword evidence="2" id="KW-0442">Lipid degradation</keyword>
<feature type="short sequence motif" description="DGA/G" evidence="2">
    <location>
        <begin position="158"/>
        <end position="160"/>
    </location>
</feature>
<feature type="transmembrane region" description="Helical" evidence="3">
    <location>
        <begin position="371"/>
        <end position="391"/>
    </location>
</feature>
<dbReference type="InterPro" id="IPR002641">
    <property type="entry name" value="PNPLA_dom"/>
</dbReference>
<organism evidence="5 6">
    <name type="scientific">Patiria miniata</name>
    <name type="common">Bat star</name>
    <name type="synonym">Asterina miniata</name>
    <dbReference type="NCBI Taxonomy" id="46514"/>
    <lineage>
        <taxon>Eukaryota</taxon>
        <taxon>Metazoa</taxon>
        <taxon>Echinodermata</taxon>
        <taxon>Eleutherozoa</taxon>
        <taxon>Asterozoa</taxon>
        <taxon>Asteroidea</taxon>
        <taxon>Valvatacea</taxon>
        <taxon>Valvatida</taxon>
        <taxon>Asterinidae</taxon>
        <taxon>Patiria</taxon>
    </lineage>
</organism>
<evidence type="ECO:0000256" key="2">
    <source>
        <dbReference type="PROSITE-ProRule" id="PRU01161"/>
    </source>
</evidence>
<name>A0A913ZFB6_PATMI</name>
<keyword evidence="3" id="KW-0472">Membrane</keyword>
<dbReference type="GO" id="GO:0005811">
    <property type="term" value="C:lipid droplet"/>
    <property type="evidence" value="ECO:0007669"/>
    <property type="project" value="TreeGrafter"/>
</dbReference>
<proteinExistence type="predicted"/>
<keyword evidence="3" id="KW-1133">Transmembrane helix</keyword>
<keyword evidence="2" id="KW-0378">Hydrolase</keyword>
<reference evidence="5" key="1">
    <citation type="submission" date="2022-11" db="UniProtKB">
        <authorList>
            <consortium name="EnsemblMetazoa"/>
        </authorList>
    </citation>
    <scope>IDENTIFICATION</scope>
</reference>
<dbReference type="OrthoDB" id="197155at2759"/>
<dbReference type="GO" id="GO:0019433">
    <property type="term" value="P:triglyceride catabolic process"/>
    <property type="evidence" value="ECO:0007669"/>
    <property type="project" value="TreeGrafter"/>
</dbReference>
<feature type="short sequence motif" description="GXSXG" evidence="2">
    <location>
        <begin position="37"/>
        <end position="41"/>
    </location>
</feature>
<dbReference type="RefSeq" id="XP_038049746.1">
    <property type="nucleotide sequence ID" value="XM_038193818.1"/>
</dbReference>
<accession>A0A913ZFB6</accession>
<dbReference type="AlphaFoldDB" id="A0A913ZFB6"/>
<dbReference type="PROSITE" id="PS51635">
    <property type="entry name" value="PNPLA"/>
    <property type="match status" value="1"/>
</dbReference>
<dbReference type="GeneID" id="119723250"/>
<dbReference type="SUPFAM" id="SSF52151">
    <property type="entry name" value="FabD/lysophospholipase-like"/>
    <property type="match status" value="1"/>
</dbReference>
<dbReference type="PANTHER" id="PTHR12406:SF41">
    <property type="entry name" value="BRUMMER, ISOFORM B-RELATED"/>
    <property type="match status" value="1"/>
</dbReference>
<dbReference type="InterPro" id="IPR033562">
    <property type="entry name" value="PLPL"/>
</dbReference>
<keyword evidence="1 2" id="KW-0443">Lipid metabolism</keyword>
<dbReference type="EnsemblMetazoa" id="XM_038193818.1">
    <property type="protein sequence ID" value="XP_038049746.1"/>
    <property type="gene ID" value="LOC119723250"/>
</dbReference>
<feature type="domain" description="PNPLA" evidence="4">
    <location>
        <begin position="5"/>
        <end position="171"/>
    </location>
</feature>
<keyword evidence="3" id="KW-0812">Transmembrane</keyword>
<dbReference type="OMA" id="EMKWFSC"/>
<dbReference type="GO" id="GO:0055088">
    <property type="term" value="P:lipid homeostasis"/>
    <property type="evidence" value="ECO:0007669"/>
    <property type="project" value="TreeGrafter"/>
</dbReference>
<evidence type="ECO:0000259" key="4">
    <source>
        <dbReference type="PROSITE" id="PS51635"/>
    </source>
</evidence>
<dbReference type="Gene3D" id="3.40.1090.10">
    <property type="entry name" value="Cytosolic phospholipase A2 catalytic domain"/>
    <property type="match status" value="2"/>
</dbReference>